<accession>J2ZDL5</accession>
<name>J2ZDL5_9EURY</name>
<dbReference type="SUPFAM" id="SSF52402">
    <property type="entry name" value="Adenine nucleotide alpha hydrolases-like"/>
    <property type="match status" value="1"/>
</dbReference>
<dbReference type="Gene3D" id="3.60.20.10">
    <property type="entry name" value="Glutamine Phosphoribosylpyrophosphate, subunit 1, domain 1"/>
    <property type="match status" value="1"/>
</dbReference>
<dbReference type="Pfam" id="PF00733">
    <property type="entry name" value="Asn_synthase"/>
    <property type="match status" value="1"/>
</dbReference>
<proteinExistence type="predicted"/>
<dbReference type="SUPFAM" id="SSF56235">
    <property type="entry name" value="N-terminal nucleophile aminohydrolases (Ntn hydrolases)"/>
    <property type="match status" value="1"/>
</dbReference>
<dbReference type="RefSeq" id="WP_009375589.1">
    <property type="nucleotide sequence ID" value="NZ_ALJD01000007.1"/>
</dbReference>
<dbReference type="EMBL" id="ALJD01000007">
    <property type="protein sequence ID" value="EJN58765.1"/>
    <property type="molecule type" value="Genomic_DNA"/>
</dbReference>
<dbReference type="InterPro" id="IPR029055">
    <property type="entry name" value="Ntn_hydrolases_N"/>
</dbReference>
<dbReference type="InterPro" id="IPR014729">
    <property type="entry name" value="Rossmann-like_a/b/a_fold"/>
</dbReference>
<dbReference type="PANTHER" id="PTHR43284:SF1">
    <property type="entry name" value="ASPARAGINE SYNTHETASE"/>
    <property type="match status" value="1"/>
</dbReference>
<sequence>MSSRFESNTTTTTAVAKDRQMNRELFGVFGDRDAFDRLRAREDFDDVLTGNGTTVGIRDSSLDHPRRSARYEGPEGMCAVFGELIPPTGTDPDNTAEWLLDRFSRHGFAALTGLNGSYIVVIDHDDERVVVTDPLRSWECFYADVGGVRVFSTDPSTLTPLIDESDIDREAVLEFLHLGTVLGTATVFDQIRRVPFDGYLTATDTTELSRFVYEPRRFDYVDELATRLEQAIERRAGLPGPRGLLLSGGKDSRVLLSKLDIDQCYTVGRPGSREVRAARKVAEQYGAAHEVLAPDDRYLRGGDAKIRCAQGIKESLHIHHAGYDDEFDVATMYHGALFDTLLKGYFLERDGVEMFGSKLPSKRLHPNPNPIDSLLDTLGFFPEASEHIAEATGDLFGDLSVDDPTAFLQGRLSKELDKCWSRTDSVHNAMDLLVIRNQPVMPFRTHLADNYYESFIAADIDLLEWHLKTPPEHRHDGMFWEALERIDPSIFHHRPPSQPYSSTQLNQIERFVRRKVPVLEPFESAWPDRDDVYDCYEMDRELFPTEESIHQLPVRQKLRVNDLRWWLK</sequence>
<dbReference type="InterPro" id="IPR001962">
    <property type="entry name" value="Asn_synthase"/>
</dbReference>
<feature type="domain" description="Asparagine synthetase" evidence="1">
    <location>
        <begin position="224"/>
        <end position="292"/>
    </location>
</feature>
<dbReference type="Proteomes" id="UP000007813">
    <property type="component" value="Unassembled WGS sequence"/>
</dbReference>
<evidence type="ECO:0000259" key="1">
    <source>
        <dbReference type="Pfam" id="PF00733"/>
    </source>
</evidence>
<reference evidence="2 3" key="1">
    <citation type="journal article" date="2012" name="J. Bacteriol.">
        <title>Draft Genome Sequence of the Extremely Halophilic Archaeon Halogranum salarium B-1T.</title>
        <authorList>
            <person name="Kim K.K."/>
            <person name="Lee K.C."/>
            <person name="Lee J.S."/>
        </authorList>
    </citation>
    <scope>NUCLEOTIDE SEQUENCE [LARGE SCALE GENOMIC DNA]</scope>
    <source>
        <strain evidence="2 3">B-1</strain>
    </source>
</reference>
<dbReference type="GO" id="GO:0004066">
    <property type="term" value="F:asparagine synthase (glutamine-hydrolyzing) activity"/>
    <property type="evidence" value="ECO:0007669"/>
    <property type="project" value="InterPro"/>
</dbReference>
<dbReference type="OrthoDB" id="297261at2157"/>
<evidence type="ECO:0000313" key="3">
    <source>
        <dbReference type="Proteomes" id="UP000007813"/>
    </source>
</evidence>
<protein>
    <recommendedName>
        <fullName evidence="1">Asparagine synthetase domain-containing protein</fullName>
    </recommendedName>
</protein>
<dbReference type="eggNOG" id="arCOG00121">
    <property type="taxonomic scope" value="Archaea"/>
</dbReference>
<dbReference type="AlphaFoldDB" id="J2ZDL5"/>
<dbReference type="InterPro" id="IPR051786">
    <property type="entry name" value="ASN_synthetase/amidase"/>
</dbReference>
<gene>
    <name evidence="2" type="ORF">HSB1_28460</name>
</gene>
<dbReference type="Gene3D" id="3.40.50.620">
    <property type="entry name" value="HUPs"/>
    <property type="match status" value="1"/>
</dbReference>
<dbReference type="GO" id="GO:0006529">
    <property type="term" value="P:asparagine biosynthetic process"/>
    <property type="evidence" value="ECO:0007669"/>
    <property type="project" value="InterPro"/>
</dbReference>
<dbReference type="PANTHER" id="PTHR43284">
    <property type="entry name" value="ASPARAGINE SYNTHETASE (GLUTAMINE-HYDROLYZING)"/>
    <property type="match status" value="1"/>
</dbReference>
<organism evidence="2 3">
    <name type="scientific">Halogranum salarium B-1</name>
    <dbReference type="NCBI Taxonomy" id="1210908"/>
    <lineage>
        <taxon>Archaea</taxon>
        <taxon>Methanobacteriati</taxon>
        <taxon>Methanobacteriota</taxon>
        <taxon>Stenosarchaea group</taxon>
        <taxon>Halobacteria</taxon>
        <taxon>Halobacteriales</taxon>
        <taxon>Haloferacaceae</taxon>
    </lineage>
</organism>
<evidence type="ECO:0000313" key="2">
    <source>
        <dbReference type="EMBL" id="EJN58765.1"/>
    </source>
</evidence>
<comment type="caution">
    <text evidence="2">The sequence shown here is derived from an EMBL/GenBank/DDBJ whole genome shotgun (WGS) entry which is preliminary data.</text>
</comment>